<sequence>MRLLGAPDGRPELLALRALKLGDLLVAVPAVHALRRAYPEHRLVLAVPGWLAEVVALVGGVDALLPTPGLDHPLPLAPGRVDVAADLHGGPASAALLTALAPRRRIAHRGHGVAEGPEWQDGVHERVRWARLVSAFGASADPDDVGLLPPPHPPVVAGAAVVHVGAFHGAREWPVERFAAVAAGLRAEGATVVLTGSARERDRALAVARRARLGEDAVLAGRQGLGELAALIHAAALVVSADTGAAHLASAYAVPSVVLFGPAPPEEWGPPAGGPHVVLTDAGARRGDTFAATPDPALLAVTAADVLAAARALLRPAPSRPPAGG</sequence>
<dbReference type="RefSeq" id="WP_152203073.1">
    <property type="nucleotide sequence ID" value="NZ_VUKF01000022.1"/>
</dbReference>
<evidence type="ECO:0000313" key="4">
    <source>
        <dbReference type="Proteomes" id="UP000451860"/>
    </source>
</evidence>
<name>A0A7J5UTQ0_9MICO</name>
<dbReference type="OrthoDB" id="9807356at2"/>
<dbReference type="GO" id="GO:0009244">
    <property type="term" value="P:lipopolysaccharide core region biosynthetic process"/>
    <property type="evidence" value="ECO:0007669"/>
    <property type="project" value="TreeGrafter"/>
</dbReference>
<dbReference type="Proteomes" id="UP000451860">
    <property type="component" value="Unassembled WGS sequence"/>
</dbReference>
<accession>A0A7J5UTQ0</accession>
<protein>
    <submittedName>
        <fullName evidence="3">Glycosyltransferase family 9 protein</fullName>
    </submittedName>
</protein>
<proteinExistence type="predicted"/>
<keyword evidence="4" id="KW-1185">Reference proteome</keyword>
<gene>
    <name evidence="3" type="ORF">GB883_03070</name>
</gene>
<organism evidence="3 4">
    <name type="scientific">Georgenia thermotolerans</name>
    <dbReference type="NCBI Taxonomy" id="527326"/>
    <lineage>
        <taxon>Bacteria</taxon>
        <taxon>Bacillati</taxon>
        <taxon>Actinomycetota</taxon>
        <taxon>Actinomycetes</taxon>
        <taxon>Micrococcales</taxon>
        <taxon>Bogoriellaceae</taxon>
        <taxon>Georgenia</taxon>
    </lineage>
</organism>
<dbReference type="SUPFAM" id="SSF53756">
    <property type="entry name" value="UDP-Glycosyltransferase/glycogen phosphorylase"/>
    <property type="match status" value="1"/>
</dbReference>
<dbReference type="PANTHER" id="PTHR30160">
    <property type="entry name" value="TETRAACYLDISACCHARIDE 4'-KINASE-RELATED"/>
    <property type="match status" value="1"/>
</dbReference>
<dbReference type="PANTHER" id="PTHR30160:SF1">
    <property type="entry name" value="LIPOPOLYSACCHARIDE 1,2-N-ACETYLGLUCOSAMINETRANSFERASE-RELATED"/>
    <property type="match status" value="1"/>
</dbReference>
<dbReference type="GO" id="GO:0008713">
    <property type="term" value="F:ADP-heptose-lipopolysaccharide heptosyltransferase activity"/>
    <property type="evidence" value="ECO:0007669"/>
    <property type="project" value="TreeGrafter"/>
</dbReference>
<keyword evidence="2 3" id="KW-0808">Transferase</keyword>
<dbReference type="Pfam" id="PF01075">
    <property type="entry name" value="Glyco_transf_9"/>
    <property type="match status" value="1"/>
</dbReference>
<evidence type="ECO:0000256" key="1">
    <source>
        <dbReference type="ARBA" id="ARBA00022676"/>
    </source>
</evidence>
<dbReference type="Gene3D" id="3.40.50.2000">
    <property type="entry name" value="Glycogen Phosphorylase B"/>
    <property type="match status" value="2"/>
</dbReference>
<dbReference type="CDD" id="cd03789">
    <property type="entry name" value="GT9_LPS_heptosyltransferase"/>
    <property type="match status" value="1"/>
</dbReference>
<dbReference type="AlphaFoldDB" id="A0A7J5UTQ0"/>
<dbReference type="EMBL" id="WHJE01000007">
    <property type="protein sequence ID" value="KAE8765640.1"/>
    <property type="molecule type" value="Genomic_DNA"/>
</dbReference>
<dbReference type="InterPro" id="IPR002201">
    <property type="entry name" value="Glyco_trans_9"/>
</dbReference>
<keyword evidence="1" id="KW-0328">Glycosyltransferase</keyword>
<evidence type="ECO:0000313" key="3">
    <source>
        <dbReference type="EMBL" id="KAE8765640.1"/>
    </source>
</evidence>
<dbReference type="InterPro" id="IPR051199">
    <property type="entry name" value="LPS_LOS_Heptosyltrfase"/>
</dbReference>
<dbReference type="GO" id="GO:0005829">
    <property type="term" value="C:cytosol"/>
    <property type="evidence" value="ECO:0007669"/>
    <property type="project" value="TreeGrafter"/>
</dbReference>
<reference evidence="3 4" key="1">
    <citation type="submission" date="2019-10" db="EMBL/GenBank/DDBJ databases">
        <title>Georgenia wutianyii sp. nov. and Georgenia yuyongxinii sp. nov. isolated from plateau pika (Ochotona curzoniae) in the Qinghai-Tibet plateau of China.</title>
        <authorList>
            <person name="Tian Z."/>
        </authorList>
    </citation>
    <scope>NUCLEOTIDE SEQUENCE [LARGE SCALE GENOMIC DNA]</scope>
    <source>
        <strain evidence="3 4">DSM 21501</strain>
    </source>
</reference>
<evidence type="ECO:0000256" key="2">
    <source>
        <dbReference type="ARBA" id="ARBA00022679"/>
    </source>
</evidence>
<comment type="caution">
    <text evidence="3">The sequence shown here is derived from an EMBL/GenBank/DDBJ whole genome shotgun (WGS) entry which is preliminary data.</text>
</comment>